<keyword evidence="1" id="KW-0862">Zinc</keyword>
<protein>
    <recommendedName>
        <fullName evidence="2">CCHC-type domain-containing protein</fullName>
    </recommendedName>
</protein>
<dbReference type="InterPro" id="IPR024650">
    <property type="entry name" value="Peptidase_A2B"/>
</dbReference>
<organism evidence="3 4">
    <name type="scientific">Naumovozyma castellii</name>
    <name type="common">Yeast</name>
    <name type="synonym">Saccharomyces castellii</name>
    <dbReference type="NCBI Taxonomy" id="27288"/>
    <lineage>
        <taxon>Eukaryota</taxon>
        <taxon>Fungi</taxon>
        <taxon>Dikarya</taxon>
        <taxon>Ascomycota</taxon>
        <taxon>Saccharomycotina</taxon>
        <taxon>Saccharomycetes</taxon>
        <taxon>Saccharomycetales</taxon>
        <taxon>Saccharomycetaceae</taxon>
        <taxon>Naumovozyma</taxon>
    </lineage>
</organism>
<dbReference type="InParanoid" id="G0VIU5"/>
<gene>
    <name evidence="3" type="primary">NCAS0H01120</name>
    <name evidence="3" type="ordered locus">NCAS_0H01120</name>
</gene>
<dbReference type="GO" id="GO:0003676">
    <property type="term" value="F:nucleic acid binding"/>
    <property type="evidence" value="ECO:0007669"/>
    <property type="project" value="InterPro"/>
</dbReference>
<keyword evidence="1" id="KW-0479">Metal-binding</keyword>
<sequence>MRKLSQASLGVEKYNSAFRQLWSLMPDGVWTDKGAILAYYRGLTKETCRLVTLAHPQTLDDALEAAYDTVAVDEGFFSALDPLIGADGDDIMTTSAISYIWSNCTEPRGRKRNANGHRRHGRFNNSTSRSRQECIEKHLCFRCKQPNHSYRDCPAAVVMLPMLPLTLVMPMRTMIEVAPRPSHNVIKTLCLITNKKALKVGQTYQVDMLCEGTTIKVLMDTGSPMSFIRSDIPHELELSKFTAPWFRFKEMVPKGAVITTEVVNLELIKDTIKVEEAVYVRSHLWITKSFLEIRLSQQTRN</sequence>
<dbReference type="OrthoDB" id="5600552at2759"/>
<dbReference type="eggNOG" id="KOG0017">
    <property type="taxonomic scope" value="Eukaryota"/>
</dbReference>
<dbReference type="GO" id="GO:0008270">
    <property type="term" value="F:zinc ion binding"/>
    <property type="evidence" value="ECO:0007669"/>
    <property type="project" value="UniProtKB-KW"/>
</dbReference>
<dbReference type="HOGENOM" id="CLU_924659_0_0_1"/>
<dbReference type="KEGG" id="ncs:NCAS_0H01120"/>
<dbReference type="InterPro" id="IPR001878">
    <property type="entry name" value="Znf_CCHC"/>
</dbReference>
<accession>G0VIU5</accession>
<dbReference type="RefSeq" id="XP_003677771.1">
    <property type="nucleotide sequence ID" value="XM_003677723.1"/>
</dbReference>
<proteinExistence type="predicted"/>
<dbReference type="EMBL" id="HE576759">
    <property type="protein sequence ID" value="CCC71422.1"/>
    <property type="molecule type" value="Genomic_DNA"/>
</dbReference>
<evidence type="ECO:0000259" key="2">
    <source>
        <dbReference type="PROSITE" id="PS50158"/>
    </source>
</evidence>
<evidence type="ECO:0000256" key="1">
    <source>
        <dbReference type="PROSITE-ProRule" id="PRU00047"/>
    </source>
</evidence>
<dbReference type="GeneID" id="96905101"/>
<dbReference type="Proteomes" id="UP000001640">
    <property type="component" value="Chromosome 8"/>
</dbReference>
<dbReference type="InterPro" id="IPR045358">
    <property type="entry name" value="Ty3_capsid"/>
</dbReference>
<dbReference type="AlphaFoldDB" id="G0VIU5"/>
<dbReference type="STRING" id="1064592.G0VIU5"/>
<name>G0VIU5_NAUCA</name>
<evidence type="ECO:0000313" key="3">
    <source>
        <dbReference type="EMBL" id="CCC71422.1"/>
    </source>
</evidence>
<dbReference type="Pfam" id="PF12384">
    <property type="entry name" value="Peptidase_A2B"/>
    <property type="match status" value="1"/>
</dbReference>
<keyword evidence="1" id="KW-0863">Zinc-finger</keyword>
<dbReference type="PROSITE" id="PS50158">
    <property type="entry name" value="ZF_CCHC"/>
    <property type="match status" value="1"/>
</dbReference>
<keyword evidence="4" id="KW-1185">Reference proteome</keyword>
<feature type="domain" description="CCHC-type" evidence="2">
    <location>
        <begin position="140"/>
        <end position="154"/>
    </location>
</feature>
<reference evidence="3 4" key="1">
    <citation type="journal article" date="2011" name="Proc. Natl. Acad. Sci. U.S.A.">
        <title>Evolutionary erosion of yeast sex chromosomes by mating-type switching accidents.</title>
        <authorList>
            <person name="Gordon J.L."/>
            <person name="Armisen D."/>
            <person name="Proux-Wera E."/>
            <person name="Oheigeartaigh S.S."/>
            <person name="Byrne K.P."/>
            <person name="Wolfe K.H."/>
        </authorList>
    </citation>
    <scope>NUCLEOTIDE SEQUENCE [LARGE SCALE GENOMIC DNA]</scope>
    <source>
        <strain evidence="4">ATCC 76901 / BCRC 22586 / CBS 4309 / NBRC 1992 / NRRL Y-12630</strain>
    </source>
</reference>
<dbReference type="FunCoup" id="G0VIU5">
    <property type="interactions" value="38"/>
</dbReference>
<dbReference type="Pfam" id="PF19259">
    <property type="entry name" value="Ty3_capsid"/>
    <property type="match status" value="1"/>
</dbReference>
<evidence type="ECO:0000313" key="4">
    <source>
        <dbReference type="Proteomes" id="UP000001640"/>
    </source>
</evidence>
<reference key="2">
    <citation type="submission" date="2011-08" db="EMBL/GenBank/DDBJ databases">
        <title>Genome sequence of Naumovozyma castellii.</title>
        <authorList>
            <person name="Gordon J.L."/>
            <person name="Armisen D."/>
            <person name="Proux-Wera E."/>
            <person name="OhEigeartaigh S.S."/>
            <person name="Byrne K.P."/>
            <person name="Wolfe K.H."/>
        </authorList>
    </citation>
    <scope>NUCLEOTIDE SEQUENCE</scope>
    <source>
        <strain>Type strain:CBS 4309</strain>
    </source>
</reference>